<dbReference type="PANTHER" id="PTHR40368">
    <property type="entry name" value="YALI0F14399P"/>
    <property type="match status" value="1"/>
</dbReference>
<feature type="signal peptide" evidence="3">
    <location>
        <begin position="1"/>
        <end position="30"/>
    </location>
</feature>
<dbReference type="GeneID" id="28900946"/>
<feature type="chain" id="PRO_5007859507" evidence="3">
    <location>
        <begin position="31"/>
        <end position="331"/>
    </location>
</feature>
<dbReference type="AlphaFoldDB" id="A0A165IV08"/>
<feature type="transmembrane region" description="Helical" evidence="2">
    <location>
        <begin position="251"/>
        <end position="274"/>
    </location>
</feature>
<feature type="region of interest" description="Disordered" evidence="1">
    <location>
        <begin position="133"/>
        <end position="161"/>
    </location>
</feature>
<dbReference type="InParanoid" id="A0A165IV08"/>
<dbReference type="EMBL" id="KV407455">
    <property type="protein sequence ID" value="KZF25429.1"/>
    <property type="molecule type" value="Genomic_DNA"/>
</dbReference>
<evidence type="ECO:0000256" key="1">
    <source>
        <dbReference type="SAM" id="MobiDB-lite"/>
    </source>
</evidence>
<dbReference type="OMA" id="HVECMNR"/>
<sequence>MRNSSHGGQLQLLCSRIFLLFSVLARLACATTGQEPLAPIKKTVYAPGQAIPVECLNRTIDTGEQISDSRGQLQYVPLPVCNETGRPLELYFGVEHEVNCTIPFITDEFFHQLEFYVHNDAPLTCRIPTRPLPGLDSEREISSPSSSSSSGGSSSSSTSSADDTYTPLIIALTGTLQLSHLHIATNLNILIHAAPRSVAPGTIDAATAYSISHHSRVTRVIIGDPLPLRLSVRWYPNTALPSGWSGVGGHLYLSTVVYCLLSAGAAVAVCVAYFRGVEFPRRLRSHGRERLGGGAEGFGGSGVGRMYGGYGYGMSTVYNGTGTSNGFGKRD</sequence>
<reference evidence="4 5" key="1">
    <citation type="journal article" date="2016" name="Fungal Biol.">
        <title>The genome of Xylona heveae provides a window into fungal endophytism.</title>
        <authorList>
            <person name="Gazis R."/>
            <person name="Kuo A."/>
            <person name="Riley R."/>
            <person name="LaButti K."/>
            <person name="Lipzen A."/>
            <person name="Lin J."/>
            <person name="Amirebrahimi M."/>
            <person name="Hesse C.N."/>
            <person name="Spatafora J.W."/>
            <person name="Henrissat B."/>
            <person name="Hainaut M."/>
            <person name="Grigoriev I.V."/>
            <person name="Hibbett D.S."/>
        </authorList>
    </citation>
    <scope>NUCLEOTIDE SEQUENCE [LARGE SCALE GENOMIC DNA]</scope>
    <source>
        <strain evidence="4 5">TC161</strain>
    </source>
</reference>
<gene>
    <name evidence="4" type="ORF">L228DRAFT_280671</name>
</gene>
<evidence type="ECO:0000313" key="5">
    <source>
        <dbReference type="Proteomes" id="UP000076632"/>
    </source>
</evidence>
<dbReference type="PANTHER" id="PTHR40368:SF1">
    <property type="entry name" value="YALI0F14399P"/>
    <property type="match status" value="1"/>
</dbReference>
<keyword evidence="2" id="KW-0812">Transmembrane</keyword>
<dbReference type="RefSeq" id="XP_018190984.1">
    <property type="nucleotide sequence ID" value="XM_018335809.1"/>
</dbReference>
<keyword evidence="2" id="KW-1133">Transmembrane helix</keyword>
<evidence type="ECO:0000256" key="2">
    <source>
        <dbReference type="SAM" id="Phobius"/>
    </source>
</evidence>
<dbReference type="STRING" id="1328760.A0A165IV08"/>
<organism evidence="4 5">
    <name type="scientific">Xylona heveae (strain CBS 132557 / TC161)</name>
    <dbReference type="NCBI Taxonomy" id="1328760"/>
    <lineage>
        <taxon>Eukaryota</taxon>
        <taxon>Fungi</taxon>
        <taxon>Dikarya</taxon>
        <taxon>Ascomycota</taxon>
        <taxon>Pezizomycotina</taxon>
        <taxon>Xylonomycetes</taxon>
        <taxon>Xylonales</taxon>
        <taxon>Xylonaceae</taxon>
        <taxon>Xylona</taxon>
    </lineage>
</organism>
<keyword evidence="2" id="KW-0472">Membrane</keyword>
<proteinExistence type="predicted"/>
<dbReference type="OrthoDB" id="18530at2759"/>
<keyword evidence="3" id="KW-0732">Signal</keyword>
<accession>A0A165IV08</accession>
<dbReference type="Proteomes" id="UP000076632">
    <property type="component" value="Unassembled WGS sequence"/>
</dbReference>
<protein>
    <submittedName>
        <fullName evidence="4">Uncharacterized protein</fullName>
    </submittedName>
</protein>
<feature type="compositionally biased region" description="Low complexity" evidence="1">
    <location>
        <begin position="142"/>
        <end position="160"/>
    </location>
</feature>
<evidence type="ECO:0000256" key="3">
    <source>
        <dbReference type="SAM" id="SignalP"/>
    </source>
</evidence>
<name>A0A165IV08_XYLHT</name>
<evidence type="ECO:0000313" key="4">
    <source>
        <dbReference type="EMBL" id="KZF25429.1"/>
    </source>
</evidence>
<keyword evidence="5" id="KW-1185">Reference proteome</keyword>